<organism evidence="1 2">
    <name type="scientific">Thiobacillus denitrificans</name>
    <dbReference type="NCBI Taxonomy" id="36861"/>
    <lineage>
        <taxon>Bacteria</taxon>
        <taxon>Pseudomonadati</taxon>
        <taxon>Pseudomonadota</taxon>
        <taxon>Betaproteobacteria</taxon>
        <taxon>Nitrosomonadales</taxon>
        <taxon>Thiobacillaceae</taxon>
        <taxon>Thiobacillus</taxon>
    </lineage>
</organism>
<dbReference type="EMBL" id="LDUG01000019">
    <property type="protein sequence ID" value="KVW96846.1"/>
    <property type="molecule type" value="Genomic_DNA"/>
</dbReference>
<dbReference type="SUPFAM" id="SSF51161">
    <property type="entry name" value="Trimeric LpxA-like enzymes"/>
    <property type="match status" value="1"/>
</dbReference>
<dbReference type="PANTHER" id="PTHR13061:SF56">
    <property type="entry name" value="PROTEIN YRDA"/>
    <property type="match status" value="1"/>
</dbReference>
<proteinExistence type="predicted"/>
<sequence length="174" mass="18290">MAPHHGVAPTLAAGAWVHPRATLVGEVSLGADASVWPGAVIRGDVNSISIGEASNIQDNSVLHVSHKTPANPAGGPLVIGARVTVGHTVILHACTIEDECLIGMGSIILDRAVVQKHVLLGAGSLVPEGRVLESGHLYLGRPARLVRALTEEEIVYFSYSAQHYVTLARSYQDV</sequence>
<protein>
    <submittedName>
        <fullName evidence="1">Anhydrase</fullName>
    </submittedName>
</protein>
<dbReference type="PANTHER" id="PTHR13061">
    <property type="entry name" value="DYNACTIN SUBUNIT P25"/>
    <property type="match status" value="1"/>
</dbReference>
<gene>
    <name evidence="1" type="ORF">ABW22_07670</name>
</gene>
<dbReference type="Proteomes" id="UP000064243">
    <property type="component" value="Unassembled WGS sequence"/>
</dbReference>
<dbReference type="AlphaFoldDB" id="A0A106BQM8"/>
<dbReference type="InterPro" id="IPR047324">
    <property type="entry name" value="LbH_gamma_CA-like"/>
</dbReference>
<evidence type="ECO:0000313" key="1">
    <source>
        <dbReference type="EMBL" id="KVW96846.1"/>
    </source>
</evidence>
<comment type="caution">
    <text evidence="1">The sequence shown here is derived from an EMBL/GenBank/DDBJ whole genome shotgun (WGS) entry which is preliminary data.</text>
</comment>
<evidence type="ECO:0000313" key="2">
    <source>
        <dbReference type="Proteomes" id="UP000064243"/>
    </source>
</evidence>
<name>A0A106BQM8_THIDE</name>
<keyword evidence="2" id="KW-1185">Reference proteome</keyword>
<dbReference type="PATRIC" id="fig|36861.3.peg.1011"/>
<dbReference type="STRING" id="1123392.GCA_000376425_02064"/>
<dbReference type="InterPro" id="IPR050484">
    <property type="entry name" value="Transf_Hexapept/Carb_Anhydrase"/>
</dbReference>
<reference evidence="1 2" key="1">
    <citation type="journal article" date="2015" name="Appl. Environ. Microbiol.">
        <title>Aerobic and Anaerobic Thiosulfate Oxidation by a Cold-Adapted, Subglacial Chemoautotroph.</title>
        <authorList>
            <person name="Harrold Z.R."/>
            <person name="Skidmore M.L."/>
            <person name="Hamilton T.L."/>
            <person name="Desch L."/>
            <person name="Amada K."/>
            <person name="van Gelder W."/>
            <person name="Glover K."/>
            <person name="Roden E.E."/>
            <person name="Boyd E.S."/>
        </authorList>
    </citation>
    <scope>NUCLEOTIDE SEQUENCE [LARGE SCALE GENOMIC DNA]</scope>
    <source>
        <strain evidence="1 2">RG</strain>
    </source>
</reference>
<dbReference type="Gene3D" id="2.160.10.10">
    <property type="entry name" value="Hexapeptide repeat proteins"/>
    <property type="match status" value="1"/>
</dbReference>
<dbReference type="CDD" id="cd04645">
    <property type="entry name" value="LbH_gamma_CA_like"/>
    <property type="match status" value="1"/>
</dbReference>
<accession>A0A106BQM8</accession>
<dbReference type="InterPro" id="IPR011004">
    <property type="entry name" value="Trimer_LpxA-like_sf"/>
</dbReference>